<dbReference type="Proteomes" id="UP000472355">
    <property type="component" value="Unassembled WGS sequence"/>
</dbReference>
<dbReference type="SUPFAM" id="SSF82185">
    <property type="entry name" value="Histone H3 K4-specific methyltransferase SET7/9 N-terminal domain"/>
    <property type="match status" value="1"/>
</dbReference>
<evidence type="ECO:0000313" key="2">
    <source>
        <dbReference type="Proteomes" id="UP000472355"/>
    </source>
</evidence>
<proteinExistence type="predicted"/>
<sequence length="158" mass="18682">MENRILTKDYVLKNGIDFDDDDILEQEYLSDRILDNSKEAGGKPFTGLTYETYPNGNLAYYCFYKNGFSDGDFVKFYNDEKIKSMQYMQRGRTYGIRKIWYNDGSLKSEGRYEYGVCLTLKEWDEKGNLIKEKLEPTEDDIKLRDSQEKFYKHAVSEL</sequence>
<comment type="caution">
    <text evidence="1">The sequence shown here is derived from an EMBL/GenBank/DDBJ whole genome shotgun (WGS) entry which is preliminary data.</text>
</comment>
<protein>
    <recommendedName>
        <fullName evidence="3">Toxin-antitoxin system YwqK family antitoxin</fullName>
    </recommendedName>
</protein>
<name>A0A6M0SMB9_CLOBO</name>
<dbReference type="Gene3D" id="3.90.930.1">
    <property type="match status" value="1"/>
</dbReference>
<evidence type="ECO:0000313" key="1">
    <source>
        <dbReference type="EMBL" id="NFA41516.1"/>
    </source>
</evidence>
<evidence type="ECO:0008006" key="3">
    <source>
        <dbReference type="Google" id="ProtNLM"/>
    </source>
</evidence>
<gene>
    <name evidence="1" type="ORF">EXM65_02705</name>
</gene>
<dbReference type="EMBL" id="SGKU01000004">
    <property type="protein sequence ID" value="NFA41516.1"/>
    <property type="molecule type" value="Genomic_DNA"/>
</dbReference>
<accession>A0A6M0SMB9</accession>
<organism evidence="1 2">
    <name type="scientific">Clostridium botulinum</name>
    <dbReference type="NCBI Taxonomy" id="1491"/>
    <lineage>
        <taxon>Bacteria</taxon>
        <taxon>Bacillati</taxon>
        <taxon>Bacillota</taxon>
        <taxon>Clostridia</taxon>
        <taxon>Eubacteriales</taxon>
        <taxon>Clostridiaceae</taxon>
        <taxon>Clostridium</taxon>
    </lineage>
</organism>
<dbReference type="AlphaFoldDB" id="A0A6M0SMB9"/>
<reference evidence="1 2" key="1">
    <citation type="submission" date="2019-02" db="EMBL/GenBank/DDBJ databases">
        <title>Genome sequencing of Clostridium botulinum clinical isolates.</title>
        <authorList>
            <person name="Brunt J."/>
            <person name="Van Vliet A.H.M."/>
            <person name="Stringer S.C."/>
            <person name="Grant K.A."/>
            <person name="Carter A.C."/>
            <person name="Peck M.W."/>
        </authorList>
    </citation>
    <scope>NUCLEOTIDE SEQUENCE [LARGE SCALE GENOMIC DNA]</scope>
    <source>
        <strain evidence="1 2">H113700579</strain>
    </source>
</reference>